<protein>
    <submittedName>
        <fullName evidence="1">HAD-superfamily hydrolase</fullName>
    </submittedName>
</protein>
<dbReference type="RefSeq" id="WP_024031076.1">
    <property type="nucleotide sequence ID" value="NZ_ALAN01000187.1"/>
</dbReference>
<dbReference type="SUPFAM" id="SSF56784">
    <property type="entry name" value="HAD-like"/>
    <property type="match status" value="1"/>
</dbReference>
<sequence>MIYRLLALNIDGTLLQTNGKIHKSTKEAIEYVQQKGIYVTLVTSRSFPSAKKVAKALKIKSPLITHQGAYIASTVEKPIYVKRINEDITYDAVSFLEALPCQIRLVTEQFSLANRLKLNNHLLAKTVFTSGDPVFYSQQFVSSLSEYLHDQPVTPPKIEVYFEDKSDLKDAKNALGKMFTEIEIIELDSLRLDIVPAGVSKLTGLTYLGKQLGISRSEMVYIGDGLDDIPLIEAAGLGVSMWNADFEVKRASDWVTRSENEHGVAYMVKEHFRKQQPIEFLRKMNIIKK</sequence>
<dbReference type="PANTHER" id="PTHR10000">
    <property type="entry name" value="PHOSPHOSERINE PHOSPHATASE"/>
    <property type="match status" value="1"/>
</dbReference>
<dbReference type="GO" id="GO:0005829">
    <property type="term" value="C:cytosol"/>
    <property type="evidence" value="ECO:0007669"/>
    <property type="project" value="TreeGrafter"/>
</dbReference>
<gene>
    <name evidence="1" type="ORF">BAVI_24613</name>
</gene>
<dbReference type="GO" id="GO:0000287">
    <property type="term" value="F:magnesium ion binding"/>
    <property type="evidence" value="ECO:0007669"/>
    <property type="project" value="TreeGrafter"/>
</dbReference>
<keyword evidence="2" id="KW-1185">Reference proteome</keyword>
<dbReference type="InterPro" id="IPR006379">
    <property type="entry name" value="HAD-SF_hydro_IIB"/>
</dbReference>
<dbReference type="PANTHER" id="PTHR10000:SF50">
    <property type="entry name" value="STRESS RESPONSE PROTEIN YHAX"/>
    <property type="match status" value="1"/>
</dbReference>
<dbReference type="InterPro" id="IPR023214">
    <property type="entry name" value="HAD_sf"/>
</dbReference>
<dbReference type="Gene3D" id="3.40.50.1000">
    <property type="entry name" value="HAD superfamily/HAD-like"/>
    <property type="match status" value="1"/>
</dbReference>
<reference evidence="1 2" key="1">
    <citation type="journal article" date="2014" name="Environ. Microbiol.">
        <title>The nitrate-ammonifying and nosZ-carrying bacterium Bacillus vireti is a potent source and sink for nitric and nitrous oxide under high nitrate conditions.</title>
        <authorList>
            <person name="Mania D."/>
            <person name="Heylen K."/>
            <person name="van Spanning R.J."/>
            <person name="Frostegard A."/>
        </authorList>
    </citation>
    <scope>NUCLEOTIDE SEQUENCE [LARGE SCALE GENOMIC DNA]</scope>
    <source>
        <strain evidence="1 2">LMG 21834</strain>
    </source>
</reference>
<dbReference type="EMBL" id="ALAN01000187">
    <property type="protein sequence ID" value="ETI66054.1"/>
    <property type="molecule type" value="Genomic_DNA"/>
</dbReference>
<dbReference type="CDD" id="cd07516">
    <property type="entry name" value="HAD_Pase"/>
    <property type="match status" value="1"/>
</dbReference>
<accession>A0AB94IG16</accession>
<comment type="caution">
    <text evidence="1">The sequence shown here is derived from an EMBL/GenBank/DDBJ whole genome shotgun (WGS) entry which is preliminary data.</text>
</comment>
<dbReference type="Proteomes" id="UP000018877">
    <property type="component" value="Unassembled WGS sequence"/>
</dbReference>
<dbReference type="NCBIfam" id="TIGR00099">
    <property type="entry name" value="Cof-subfamily"/>
    <property type="match status" value="1"/>
</dbReference>
<proteinExistence type="predicted"/>
<dbReference type="GO" id="GO:0016791">
    <property type="term" value="F:phosphatase activity"/>
    <property type="evidence" value="ECO:0007669"/>
    <property type="project" value="UniProtKB-ARBA"/>
</dbReference>
<keyword evidence="1" id="KW-0378">Hydrolase</keyword>
<evidence type="ECO:0000313" key="2">
    <source>
        <dbReference type="Proteomes" id="UP000018877"/>
    </source>
</evidence>
<dbReference type="InterPro" id="IPR036412">
    <property type="entry name" value="HAD-like_sf"/>
</dbReference>
<dbReference type="InterPro" id="IPR000150">
    <property type="entry name" value="Cof"/>
</dbReference>
<evidence type="ECO:0000313" key="1">
    <source>
        <dbReference type="EMBL" id="ETI66054.1"/>
    </source>
</evidence>
<dbReference type="AlphaFoldDB" id="A0AB94IG16"/>
<dbReference type="NCBIfam" id="TIGR01484">
    <property type="entry name" value="HAD-SF-IIB"/>
    <property type="match status" value="1"/>
</dbReference>
<dbReference type="Pfam" id="PF08282">
    <property type="entry name" value="Hydrolase_3"/>
    <property type="match status" value="1"/>
</dbReference>
<name>A0AB94IG16_9BACI</name>
<organism evidence="1 2">
    <name type="scientific">Neobacillus vireti LMG 21834</name>
    <dbReference type="NCBI Taxonomy" id="1131730"/>
    <lineage>
        <taxon>Bacteria</taxon>
        <taxon>Bacillati</taxon>
        <taxon>Bacillota</taxon>
        <taxon>Bacilli</taxon>
        <taxon>Bacillales</taxon>
        <taxon>Bacillaceae</taxon>
        <taxon>Neobacillus</taxon>
    </lineage>
</organism>
<dbReference type="Gene3D" id="3.30.1240.10">
    <property type="match status" value="1"/>
</dbReference>